<gene>
    <name evidence="8" type="ORF">OFY17_03605</name>
</gene>
<feature type="transmembrane region" description="Helical" evidence="6">
    <location>
        <begin position="138"/>
        <end position="158"/>
    </location>
</feature>
<dbReference type="PROSITE" id="PS50850">
    <property type="entry name" value="MFS"/>
    <property type="match status" value="1"/>
</dbReference>
<dbReference type="Gene3D" id="1.20.1250.20">
    <property type="entry name" value="MFS general substrate transporter like domains"/>
    <property type="match status" value="2"/>
</dbReference>
<dbReference type="RefSeq" id="WP_263529334.1">
    <property type="nucleotide sequence ID" value="NZ_JAOVZB010000001.1"/>
</dbReference>
<feature type="transmembrane region" description="Helical" evidence="6">
    <location>
        <begin position="170"/>
        <end position="189"/>
    </location>
</feature>
<feature type="transmembrane region" description="Helical" evidence="6">
    <location>
        <begin position="85"/>
        <end position="107"/>
    </location>
</feature>
<evidence type="ECO:0000256" key="6">
    <source>
        <dbReference type="SAM" id="Phobius"/>
    </source>
</evidence>
<feature type="transmembrane region" description="Helical" evidence="6">
    <location>
        <begin position="50"/>
        <end position="73"/>
    </location>
</feature>
<evidence type="ECO:0000256" key="3">
    <source>
        <dbReference type="ARBA" id="ARBA00022692"/>
    </source>
</evidence>
<keyword evidence="5 6" id="KW-0472">Membrane</keyword>
<reference evidence="8 9" key="1">
    <citation type="submission" date="2022-10" db="EMBL/GenBank/DDBJ databases">
        <title>Marinomonas transparenta sp. nov. and Marinomonas sargassi sp. nov., isolated from marine alga (Sargassum natans (L.) Gaillon).</title>
        <authorList>
            <person name="Wang Y."/>
        </authorList>
    </citation>
    <scope>NUCLEOTIDE SEQUENCE [LARGE SCALE GENOMIC DNA]</scope>
    <source>
        <strain evidence="8 9">C2222</strain>
    </source>
</reference>
<feature type="transmembrane region" description="Helical" evidence="6">
    <location>
        <begin position="371"/>
        <end position="391"/>
    </location>
</feature>
<feature type="transmembrane region" description="Helical" evidence="6">
    <location>
        <begin position="12"/>
        <end position="30"/>
    </location>
</feature>
<comment type="subcellular location">
    <subcellularLocation>
        <location evidence="1">Cell membrane</location>
        <topology evidence="1">Multi-pass membrane protein</topology>
    </subcellularLocation>
</comment>
<evidence type="ECO:0000256" key="2">
    <source>
        <dbReference type="ARBA" id="ARBA00022475"/>
    </source>
</evidence>
<keyword evidence="9" id="KW-1185">Reference proteome</keyword>
<feature type="transmembrane region" description="Helical" evidence="6">
    <location>
        <begin position="282"/>
        <end position="301"/>
    </location>
</feature>
<protein>
    <submittedName>
        <fullName evidence="8">MFS transporter</fullName>
    </submittedName>
</protein>
<dbReference type="SUPFAM" id="SSF103473">
    <property type="entry name" value="MFS general substrate transporter"/>
    <property type="match status" value="1"/>
</dbReference>
<feature type="transmembrane region" description="Helical" evidence="6">
    <location>
        <begin position="113"/>
        <end position="131"/>
    </location>
</feature>
<keyword evidence="3 6" id="KW-0812">Transmembrane</keyword>
<dbReference type="InterPro" id="IPR011701">
    <property type="entry name" value="MFS"/>
</dbReference>
<evidence type="ECO:0000256" key="5">
    <source>
        <dbReference type="ARBA" id="ARBA00023136"/>
    </source>
</evidence>
<organism evidence="8 9">
    <name type="scientific">Marinomonas sargassi</name>
    <dbReference type="NCBI Taxonomy" id="2984494"/>
    <lineage>
        <taxon>Bacteria</taxon>
        <taxon>Pseudomonadati</taxon>
        <taxon>Pseudomonadota</taxon>
        <taxon>Gammaproteobacteria</taxon>
        <taxon>Oceanospirillales</taxon>
        <taxon>Oceanospirillaceae</taxon>
        <taxon>Marinomonas</taxon>
    </lineage>
</organism>
<feature type="transmembrane region" description="Helical" evidence="6">
    <location>
        <begin position="345"/>
        <end position="365"/>
    </location>
</feature>
<keyword evidence="4 6" id="KW-1133">Transmembrane helix</keyword>
<dbReference type="InterPro" id="IPR050189">
    <property type="entry name" value="MFS_Efflux_Transporters"/>
</dbReference>
<evidence type="ECO:0000256" key="4">
    <source>
        <dbReference type="ARBA" id="ARBA00022989"/>
    </source>
</evidence>
<dbReference type="PANTHER" id="PTHR43124">
    <property type="entry name" value="PURINE EFFLUX PUMP PBUE"/>
    <property type="match status" value="1"/>
</dbReference>
<feature type="domain" description="Major facilitator superfamily (MFS) profile" evidence="7">
    <location>
        <begin position="15"/>
        <end position="393"/>
    </location>
</feature>
<dbReference type="Pfam" id="PF07690">
    <property type="entry name" value="MFS_1"/>
    <property type="match status" value="1"/>
</dbReference>
<accession>A0ABT2YPZ0</accession>
<evidence type="ECO:0000259" key="7">
    <source>
        <dbReference type="PROSITE" id="PS50850"/>
    </source>
</evidence>
<proteinExistence type="predicted"/>
<evidence type="ECO:0000313" key="9">
    <source>
        <dbReference type="Proteomes" id="UP001209713"/>
    </source>
</evidence>
<feature type="transmembrane region" description="Helical" evidence="6">
    <location>
        <begin position="307"/>
        <end position="333"/>
    </location>
</feature>
<dbReference type="InterPro" id="IPR020846">
    <property type="entry name" value="MFS_dom"/>
</dbReference>
<comment type="caution">
    <text evidence="8">The sequence shown here is derived from an EMBL/GenBank/DDBJ whole genome shotgun (WGS) entry which is preliminary data.</text>
</comment>
<evidence type="ECO:0000313" key="8">
    <source>
        <dbReference type="EMBL" id="MCV2401966.1"/>
    </source>
</evidence>
<dbReference type="Proteomes" id="UP001209713">
    <property type="component" value="Unassembled WGS sequence"/>
</dbReference>
<keyword evidence="2" id="KW-1003">Cell membrane</keyword>
<feature type="transmembrane region" description="Helical" evidence="6">
    <location>
        <begin position="221"/>
        <end position="241"/>
    </location>
</feature>
<sequence length="400" mass="42688">MTHNSATESKTQFLEIVFLWIAGISAAMQFSKFSVSYDALLQYYQAGETLTGAALSLVGVVGLIFGAFAGLIASRIGYLRVLMGALFLGGILSFIQASLPSFSVLLITRLLEGFSQLGVVVAAPTLIAKLSAPRHKSLTMGLWGTFFGVAFAVTGWLGKNILEQHGIQTLLFGHGTLIFTMGVIVFFTLRKNAVLDMSASVPNPNGFLQQLLQVYRNPRSLIPSLVFLCYTCTLVSLLTYIPRLVSDTKVQALMMVCLPLLSTSGTFIAGALAQYIMKPQKVALMSYSGVALSACLLTLVATQPLWFALMTGVLILFLGMIPGAALAMIPALARTPEEQAQGYGLIAQFGNLGATIGPPAFALLITLYGLFGLVGMVLCICLLGSIFSFIASRISTHKTV</sequence>
<evidence type="ECO:0000256" key="1">
    <source>
        <dbReference type="ARBA" id="ARBA00004651"/>
    </source>
</evidence>
<dbReference type="EMBL" id="JAOVZB010000001">
    <property type="protein sequence ID" value="MCV2401966.1"/>
    <property type="molecule type" value="Genomic_DNA"/>
</dbReference>
<dbReference type="InterPro" id="IPR036259">
    <property type="entry name" value="MFS_trans_sf"/>
</dbReference>
<feature type="transmembrane region" description="Helical" evidence="6">
    <location>
        <begin position="253"/>
        <end position="275"/>
    </location>
</feature>
<name>A0ABT2YPZ0_9GAMM</name>
<dbReference type="PANTHER" id="PTHR43124:SF3">
    <property type="entry name" value="CHLORAMPHENICOL EFFLUX PUMP RV0191"/>
    <property type="match status" value="1"/>
</dbReference>